<evidence type="ECO:0000256" key="11">
    <source>
        <dbReference type="SAM" id="MobiDB-lite"/>
    </source>
</evidence>
<dbReference type="SMART" id="SM00493">
    <property type="entry name" value="TOPRIM"/>
    <property type="match status" value="1"/>
</dbReference>
<gene>
    <name evidence="14" type="ORF">GT712_18325</name>
</gene>
<comment type="similarity">
    <text evidence="2">Belongs to the type IA topoisomerase family.</text>
</comment>
<sequence length="726" mass="82163">MSKALYIAEKPSVAQEFAKALKINGQRRDGYLESQDSVVTWCVGHLVTMSYPEKYDIKYKRWSLDTLPFLPREFKYEVIPGVQKQFEIVKGLLNREDVDTIYVCTDSGREGEYIYRLVAQMAGVRGKKEKRVWIDSQTEEEIMRGIREAKDLSAYDNLSASAYLRAKEDYLMGINFSRVLTLRYGNSVSNYLNTKYQAISVGRVMTCVLGMVVRREREIRAFVKTPFYRVLSSIALEGENFEGEWRAVEGSRYFQTPYLYKENGFKEKAYAEKLIQELSVSQPLQCTVEKIERKKENRNPPLLFNLAELQNVCSKLFKISPDETLKIVQELYEKKLVTYPRTDARVLSTAAAKEIYKNISGLRNYEHTAEIAQHIIEQGNYKNLAKTRYVNDKQITDHYAIVPTGQGLNALRSVSLTAQRVYETIVRRFVCIFYPPAVYQKISLVTKIQNESFFSSFKVLLDEGYLKVATNSFAKRKAADAMSGGNRAGAAGNEGSEEEDPDTGKNGGNKADDSAEDMACDTRLLAALQNLKKGDILSVDSLSIKEGETSPPKRYNSGSMILAMENAGQLIEDEELRAQIKSCGIGTSATRAEILKKLCNIKYLALNKKTQVITPTLLGEMIFDVVNCSIRQLLNPELTASWEKGLNYVAEGSITEQEYMDKLEHFVRLRTRQVEDSNIQPYLRQFFDAAAVNYKDSSEKNSAKTTGRSTSATGRSRTCRKPSASK</sequence>
<evidence type="ECO:0000256" key="1">
    <source>
        <dbReference type="ARBA" id="ARBA00000213"/>
    </source>
</evidence>
<keyword evidence="5" id="KW-0238">DNA-binding</keyword>
<dbReference type="RefSeq" id="WP_161276612.1">
    <property type="nucleotide sequence ID" value="NZ_JAAILR010000006.1"/>
</dbReference>
<feature type="domain" description="Toprim" evidence="12">
    <location>
        <begin position="3"/>
        <end position="136"/>
    </location>
</feature>
<comment type="caution">
    <text evidence="14">The sequence shown here is derived from an EMBL/GenBank/DDBJ whole genome shotgun (WGS) entry which is preliminary data.</text>
</comment>
<dbReference type="InterPro" id="IPR003602">
    <property type="entry name" value="Topo_IA_DNA-bd_dom"/>
</dbReference>
<dbReference type="SMART" id="SM00436">
    <property type="entry name" value="TOP1Bc"/>
    <property type="match status" value="1"/>
</dbReference>
<feature type="domain" description="Topo IA-type catalytic" evidence="13">
    <location>
        <begin position="155"/>
        <end position="671"/>
    </location>
</feature>
<dbReference type="InterPro" id="IPR013824">
    <property type="entry name" value="Topo_IA_cen_sub1"/>
</dbReference>
<name>A0A6L8XYE2_9FIRM</name>
<evidence type="ECO:0000256" key="6">
    <source>
        <dbReference type="ARBA" id="ARBA00023235"/>
    </source>
</evidence>
<dbReference type="InterPro" id="IPR013497">
    <property type="entry name" value="Topo_IA_cen"/>
</dbReference>
<evidence type="ECO:0000256" key="8">
    <source>
        <dbReference type="ARBA" id="ARBA00031985"/>
    </source>
</evidence>
<dbReference type="PROSITE" id="PS00396">
    <property type="entry name" value="TOPO_IA_1"/>
    <property type="match status" value="1"/>
</dbReference>
<dbReference type="EC" id="5.6.2.1" evidence="3"/>
<comment type="catalytic activity">
    <reaction evidence="1">
        <text>ATP-independent breakage of single-stranded DNA, followed by passage and rejoining.</text>
        <dbReference type="EC" id="5.6.2.1"/>
    </reaction>
</comment>
<proteinExistence type="inferred from homology"/>
<dbReference type="InterPro" id="IPR023406">
    <property type="entry name" value="Topo_IA_AS"/>
</dbReference>
<dbReference type="GO" id="GO:0003677">
    <property type="term" value="F:DNA binding"/>
    <property type="evidence" value="ECO:0007669"/>
    <property type="project" value="UniProtKB-KW"/>
</dbReference>
<evidence type="ECO:0000259" key="13">
    <source>
        <dbReference type="PROSITE" id="PS52039"/>
    </source>
</evidence>
<dbReference type="GO" id="GO:0006265">
    <property type="term" value="P:DNA topological change"/>
    <property type="evidence" value="ECO:0007669"/>
    <property type="project" value="InterPro"/>
</dbReference>
<dbReference type="InterPro" id="IPR023405">
    <property type="entry name" value="Topo_IA_core_domain"/>
</dbReference>
<dbReference type="InterPro" id="IPR000380">
    <property type="entry name" value="Topo_IA"/>
</dbReference>
<dbReference type="SMART" id="SM00437">
    <property type="entry name" value="TOP1Ac"/>
    <property type="match status" value="1"/>
</dbReference>
<feature type="compositionally biased region" description="Low complexity" evidence="11">
    <location>
        <begin position="483"/>
        <end position="494"/>
    </location>
</feature>
<organism evidence="14 15">
    <name type="scientific">Blautia wexlerae</name>
    <dbReference type="NCBI Taxonomy" id="418240"/>
    <lineage>
        <taxon>Bacteria</taxon>
        <taxon>Bacillati</taxon>
        <taxon>Bacillota</taxon>
        <taxon>Clostridia</taxon>
        <taxon>Lachnospirales</taxon>
        <taxon>Lachnospiraceae</taxon>
        <taxon>Blautia</taxon>
    </lineage>
</organism>
<dbReference type="GO" id="GO:0003917">
    <property type="term" value="F:DNA topoisomerase type I (single strand cut, ATP-independent) activity"/>
    <property type="evidence" value="ECO:0007669"/>
    <property type="project" value="UniProtKB-EC"/>
</dbReference>
<dbReference type="AlphaFoldDB" id="A0A6L8XYE2"/>
<dbReference type="Pfam" id="PF01131">
    <property type="entry name" value="Topoisom_bac"/>
    <property type="match status" value="2"/>
</dbReference>
<dbReference type="GO" id="GO:0043597">
    <property type="term" value="C:cytoplasmic replication fork"/>
    <property type="evidence" value="ECO:0007669"/>
    <property type="project" value="TreeGrafter"/>
</dbReference>
<dbReference type="InterPro" id="IPR003601">
    <property type="entry name" value="Topo_IA_2"/>
</dbReference>
<evidence type="ECO:0000256" key="5">
    <source>
        <dbReference type="ARBA" id="ARBA00023125"/>
    </source>
</evidence>
<dbReference type="GO" id="GO:0006310">
    <property type="term" value="P:DNA recombination"/>
    <property type="evidence" value="ECO:0007669"/>
    <property type="project" value="TreeGrafter"/>
</dbReference>
<dbReference type="CDD" id="cd00186">
    <property type="entry name" value="TOP1Ac"/>
    <property type="match status" value="1"/>
</dbReference>
<dbReference type="CDD" id="cd03362">
    <property type="entry name" value="TOPRIM_TopoIA_TopoIII"/>
    <property type="match status" value="1"/>
</dbReference>
<dbReference type="Gene3D" id="2.70.20.10">
    <property type="entry name" value="Topoisomerase I, domain 3"/>
    <property type="match status" value="1"/>
</dbReference>
<dbReference type="InterPro" id="IPR013826">
    <property type="entry name" value="Topo_IA_cen_sub3"/>
</dbReference>
<keyword evidence="4" id="KW-0799">Topoisomerase</keyword>
<evidence type="ECO:0000256" key="2">
    <source>
        <dbReference type="ARBA" id="ARBA00009446"/>
    </source>
</evidence>
<keyword evidence="6 14" id="KW-0413">Isomerase</keyword>
<dbReference type="PANTHER" id="PTHR11390">
    <property type="entry name" value="PROKARYOTIC DNA TOPOISOMERASE"/>
    <property type="match status" value="1"/>
</dbReference>
<dbReference type="SUPFAM" id="SSF56712">
    <property type="entry name" value="Prokaryotic type I DNA topoisomerase"/>
    <property type="match status" value="1"/>
</dbReference>
<dbReference type="InterPro" id="IPR034144">
    <property type="entry name" value="TOPRIM_TopoIII"/>
</dbReference>
<evidence type="ECO:0000259" key="12">
    <source>
        <dbReference type="PROSITE" id="PS50880"/>
    </source>
</evidence>
<dbReference type="Gene3D" id="1.10.290.10">
    <property type="entry name" value="Topoisomerase I, domain 4"/>
    <property type="match status" value="1"/>
</dbReference>
<evidence type="ECO:0000256" key="7">
    <source>
        <dbReference type="ARBA" id="ARBA00030003"/>
    </source>
</evidence>
<evidence type="ECO:0000256" key="10">
    <source>
        <dbReference type="ARBA" id="ARBA00032877"/>
    </source>
</evidence>
<dbReference type="Pfam" id="PF01751">
    <property type="entry name" value="Toprim"/>
    <property type="match status" value="1"/>
</dbReference>
<evidence type="ECO:0000256" key="4">
    <source>
        <dbReference type="ARBA" id="ARBA00023029"/>
    </source>
</evidence>
<dbReference type="Proteomes" id="UP000477156">
    <property type="component" value="Unassembled WGS sequence"/>
</dbReference>
<feature type="region of interest" description="Disordered" evidence="11">
    <location>
        <begin position="483"/>
        <end position="515"/>
    </location>
</feature>
<feature type="region of interest" description="Disordered" evidence="11">
    <location>
        <begin position="695"/>
        <end position="726"/>
    </location>
</feature>
<dbReference type="InterPro" id="IPR013825">
    <property type="entry name" value="Topo_IA_cen_sub2"/>
</dbReference>
<dbReference type="Gene3D" id="1.10.460.10">
    <property type="entry name" value="Topoisomerase I, domain 2"/>
    <property type="match status" value="1"/>
</dbReference>
<evidence type="ECO:0000256" key="3">
    <source>
        <dbReference type="ARBA" id="ARBA00012891"/>
    </source>
</evidence>
<dbReference type="InterPro" id="IPR006171">
    <property type="entry name" value="TOPRIM_dom"/>
</dbReference>
<evidence type="ECO:0000256" key="9">
    <source>
        <dbReference type="ARBA" id="ARBA00032235"/>
    </source>
</evidence>
<feature type="compositionally biased region" description="Low complexity" evidence="11">
    <location>
        <begin position="703"/>
        <end position="716"/>
    </location>
</feature>
<dbReference type="Gene3D" id="3.40.50.140">
    <property type="match status" value="1"/>
</dbReference>
<dbReference type="PANTHER" id="PTHR11390:SF21">
    <property type="entry name" value="DNA TOPOISOMERASE 3-ALPHA"/>
    <property type="match status" value="1"/>
</dbReference>
<evidence type="ECO:0000313" key="15">
    <source>
        <dbReference type="Proteomes" id="UP000477156"/>
    </source>
</evidence>
<dbReference type="PROSITE" id="PS52039">
    <property type="entry name" value="TOPO_IA_2"/>
    <property type="match status" value="1"/>
</dbReference>
<accession>A0A6L8XYE2</accession>
<dbReference type="PROSITE" id="PS50880">
    <property type="entry name" value="TOPRIM"/>
    <property type="match status" value="1"/>
</dbReference>
<dbReference type="PRINTS" id="PR00417">
    <property type="entry name" value="PRTPISMRASEI"/>
</dbReference>
<protein>
    <recommendedName>
        <fullName evidence="3">DNA topoisomerase</fullName>
        <ecNumber evidence="3">5.6.2.1</ecNumber>
    </recommendedName>
    <alternativeName>
        <fullName evidence="10">Omega-protein</fullName>
    </alternativeName>
    <alternativeName>
        <fullName evidence="9">Relaxing enzyme</fullName>
    </alternativeName>
    <alternativeName>
        <fullName evidence="7">Swivelase</fullName>
    </alternativeName>
    <alternativeName>
        <fullName evidence="8">Untwisting enzyme</fullName>
    </alternativeName>
</protein>
<reference evidence="14 15" key="1">
    <citation type="journal article" date="2019" name="Nat. Med.">
        <title>A library of human gut bacterial isolates paired with longitudinal multiomics data enables mechanistic microbiome research.</title>
        <authorList>
            <person name="Poyet M."/>
            <person name="Groussin M."/>
            <person name="Gibbons S.M."/>
            <person name="Avila-Pacheco J."/>
            <person name="Jiang X."/>
            <person name="Kearney S.M."/>
            <person name="Perrotta A.R."/>
            <person name="Berdy B."/>
            <person name="Zhao S."/>
            <person name="Lieberman T.D."/>
            <person name="Swanson P.K."/>
            <person name="Smith M."/>
            <person name="Roesemann S."/>
            <person name="Alexander J.E."/>
            <person name="Rich S.A."/>
            <person name="Livny J."/>
            <person name="Vlamakis H."/>
            <person name="Clish C."/>
            <person name="Bullock K."/>
            <person name="Deik A."/>
            <person name="Scott J."/>
            <person name="Pierce K.A."/>
            <person name="Xavier R.J."/>
            <person name="Alm E.J."/>
        </authorList>
    </citation>
    <scope>NUCLEOTIDE SEQUENCE [LARGE SCALE GENOMIC DNA]</scope>
    <source>
        <strain evidence="14 15">BIOML-A12</strain>
    </source>
</reference>
<dbReference type="GO" id="GO:0006281">
    <property type="term" value="P:DNA repair"/>
    <property type="evidence" value="ECO:0007669"/>
    <property type="project" value="TreeGrafter"/>
</dbReference>
<dbReference type="EMBL" id="WWVF01000059">
    <property type="protein sequence ID" value="MZS90949.1"/>
    <property type="molecule type" value="Genomic_DNA"/>
</dbReference>
<evidence type="ECO:0000313" key="14">
    <source>
        <dbReference type="EMBL" id="MZS90949.1"/>
    </source>
</evidence>